<evidence type="ECO:0008006" key="3">
    <source>
        <dbReference type="Google" id="ProtNLM"/>
    </source>
</evidence>
<keyword evidence="2" id="KW-1185">Reference proteome</keyword>
<dbReference type="EMBL" id="JBBUKT010000005">
    <property type="protein sequence ID" value="MEK7951704.1"/>
    <property type="molecule type" value="Genomic_DNA"/>
</dbReference>
<name>A0ABU9AVC6_9BACT</name>
<comment type="caution">
    <text evidence="1">The sequence shown here is derived from an EMBL/GenBank/DDBJ whole genome shotgun (WGS) entry which is preliminary data.</text>
</comment>
<evidence type="ECO:0000313" key="2">
    <source>
        <dbReference type="Proteomes" id="UP001371305"/>
    </source>
</evidence>
<dbReference type="Proteomes" id="UP001371305">
    <property type="component" value="Unassembled WGS sequence"/>
</dbReference>
<evidence type="ECO:0000313" key="1">
    <source>
        <dbReference type="EMBL" id="MEK7951704.1"/>
    </source>
</evidence>
<organism evidence="1 2">
    <name type="scientific">Luteolibacter soli</name>
    <dbReference type="NCBI Taxonomy" id="3135280"/>
    <lineage>
        <taxon>Bacteria</taxon>
        <taxon>Pseudomonadati</taxon>
        <taxon>Verrucomicrobiota</taxon>
        <taxon>Verrucomicrobiia</taxon>
        <taxon>Verrucomicrobiales</taxon>
        <taxon>Verrucomicrobiaceae</taxon>
        <taxon>Luteolibacter</taxon>
    </lineage>
</organism>
<dbReference type="RefSeq" id="WP_341405379.1">
    <property type="nucleotide sequence ID" value="NZ_JBBUKT010000005.1"/>
</dbReference>
<sequence>MDEPIKIEEWSVRRFYHDRRRVAVLSGGEAPGPWLAKLRRVLPVLEGRSPAELLAEVRRSGRIELGMVDGREAWKMGEVLREAGYEVEVVDASRVGHLAIHHVGPHAPMALVMEDDEEAEAFCLDLIARGARVEEVEG</sequence>
<reference evidence="1 2" key="1">
    <citation type="submission" date="2024-04" db="EMBL/GenBank/DDBJ databases">
        <title>Luteolibacter sp. isolated from soil.</title>
        <authorList>
            <person name="An J."/>
        </authorList>
    </citation>
    <scope>NUCLEOTIDE SEQUENCE [LARGE SCALE GENOMIC DNA]</scope>
    <source>
        <strain evidence="1 2">Y139</strain>
    </source>
</reference>
<protein>
    <recommendedName>
        <fullName evidence="3">DUF2007 domain-containing protein</fullName>
    </recommendedName>
</protein>
<accession>A0ABU9AVC6</accession>
<proteinExistence type="predicted"/>
<gene>
    <name evidence="1" type="ORF">WKV53_14395</name>
</gene>